<dbReference type="HOGENOM" id="CLU_3413113_0_0_1"/>
<dbReference type="GeneID" id="20361068"/>
<dbReference type="RefSeq" id="XP_061844457.1">
    <property type="nucleotide sequence ID" value="XM_061988430.1"/>
</dbReference>
<sequence length="28" mass="3307">MLWPQLSARSISLSYNCNRKPINLYPLK</sequence>
<evidence type="ECO:0000313" key="1">
    <source>
        <dbReference type="EMBL" id="EKJ77371.1"/>
    </source>
</evidence>
<protein>
    <submittedName>
        <fullName evidence="1">Uncharacterized protein</fullName>
    </submittedName>
</protein>
<evidence type="ECO:0000313" key="2">
    <source>
        <dbReference type="Proteomes" id="UP000007978"/>
    </source>
</evidence>
<accession>K3UXH0</accession>
<name>K3UXH0_FUSPC</name>
<comment type="caution">
    <text evidence="1">The sequence shown here is derived from an EMBL/GenBank/DDBJ whole genome shotgun (WGS) entry which is preliminary data.</text>
</comment>
<gene>
    <name evidence="1" type="ORF">FPSE_02449</name>
</gene>
<dbReference type="Proteomes" id="UP000007978">
    <property type="component" value="Chromosome 3"/>
</dbReference>
<dbReference type="AlphaFoldDB" id="K3UXH0"/>
<organism evidence="1 2">
    <name type="scientific">Fusarium pseudograminearum (strain CS3096)</name>
    <name type="common">Wheat and barley crown-rot fungus</name>
    <dbReference type="NCBI Taxonomy" id="1028729"/>
    <lineage>
        <taxon>Eukaryota</taxon>
        <taxon>Fungi</taxon>
        <taxon>Dikarya</taxon>
        <taxon>Ascomycota</taxon>
        <taxon>Pezizomycotina</taxon>
        <taxon>Sordariomycetes</taxon>
        <taxon>Hypocreomycetidae</taxon>
        <taxon>Hypocreales</taxon>
        <taxon>Nectriaceae</taxon>
        <taxon>Fusarium</taxon>
    </lineage>
</organism>
<dbReference type="EMBL" id="AFNW01000059">
    <property type="protein sequence ID" value="EKJ77371.1"/>
    <property type="molecule type" value="Genomic_DNA"/>
</dbReference>
<proteinExistence type="predicted"/>
<keyword evidence="2" id="KW-1185">Reference proteome</keyword>
<reference evidence="1 2" key="1">
    <citation type="journal article" date="2012" name="PLoS Pathog.">
        <title>Comparative pathogenomics reveals horizontally acquired novel virulence genes in fungi infecting cereal hosts.</title>
        <authorList>
            <person name="Gardiner D.M."/>
            <person name="McDonald M.C."/>
            <person name="Covarelli L."/>
            <person name="Solomon P.S."/>
            <person name="Rusu A.G."/>
            <person name="Marshall M."/>
            <person name="Kazan K."/>
            <person name="Chakraborty S."/>
            <person name="McDonald B.A."/>
            <person name="Manners J.M."/>
        </authorList>
    </citation>
    <scope>NUCLEOTIDE SEQUENCE [LARGE SCALE GENOMIC DNA]</scope>
    <source>
        <strain evidence="1 2">CS3096</strain>
    </source>
</reference>